<evidence type="ECO:0008006" key="4">
    <source>
        <dbReference type="Google" id="ProtNLM"/>
    </source>
</evidence>
<evidence type="ECO:0000313" key="2">
    <source>
        <dbReference type="EMBL" id="KDR69617.1"/>
    </source>
</evidence>
<dbReference type="AlphaFoldDB" id="A0A067SHX4"/>
<accession>A0A067SHX4</accession>
<feature type="region of interest" description="Disordered" evidence="1">
    <location>
        <begin position="192"/>
        <end position="224"/>
    </location>
</feature>
<reference evidence="3" key="1">
    <citation type="journal article" date="2014" name="Proc. Natl. Acad. Sci. U.S.A.">
        <title>Extensive sampling of basidiomycete genomes demonstrates inadequacy of the white-rot/brown-rot paradigm for wood decay fungi.</title>
        <authorList>
            <person name="Riley R."/>
            <person name="Salamov A.A."/>
            <person name="Brown D.W."/>
            <person name="Nagy L.G."/>
            <person name="Floudas D."/>
            <person name="Held B.W."/>
            <person name="Levasseur A."/>
            <person name="Lombard V."/>
            <person name="Morin E."/>
            <person name="Otillar R."/>
            <person name="Lindquist E.A."/>
            <person name="Sun H."/>
            <person name="LaButti K.M."/>
            <person name="Schmutz J."/>
            <person name="Jabbour D."/>
            <person name="Luo H."/>
            <person name="Baker S.E."/>
            <person name="Pisabarro A.G."/>
            <person name="Walton J.D."/>
            <person name="Blanchette R.A."/>
            <person name="Henrissat B."/>
            <person name="Martin F."/>
            <person name="Cullen D."/>
            <person name="Hibbett D.S."/>
            <person name="Grigoriev I.V."/>
        </authorList>
    </citation>
    <scope>NUCLEOTIDE SEQUENCE [LARGE SCALE GENOMIC DNA]</scope>
    <source>
        <strain evidence="3">CBS 339.88</strain>
    </source>
</reference>
<sequence>MHWILAWIDFSQNCIRFFDSIPELDSTSWAEPIFLQILEHIFCLVKKECDYHTWSRKLYSPSPLRRQMDIGSSGLFVLMALSTIKSAERIRDLVGHDRVDEMRRRSINLLLDIPLVRQYNTPATSENEQVADSDTVSQVNSAPVNGQAEQPVAQTEIEPLPLNLPTAKPEQGPDSSMDLKATSIINVDKNENGFSSTSSVLKKRPLESSYNESSDSEISDNEKARTKRHFATKKAKVVRRSPQARFNQLDADRWIVKGSVTPSSVKCAGCLKSIKLSNRQERPHELKNWDCHKEKCPGITGIKVVRTTRTVEVKSDENSKKSALANFFNPKSSQKQSLTTAAVNCSSSASSSNNSNSGKITYHSKVVKVAPPLTNFFARGPVVNEPLQAPPMATDKTPVPCKHLAGSDYKEYIQLITTREFGGISPEFVARVARQLFPYKPFEPLKETDKNHKPRHSQPIDLKIPLLTETQHPPPDGNTEVKRPLWTGAEYRQLEGVMNNWRRWIVDYDNRYIKSSRCTETTTNTDEICDNCTEVSKDESLKRSIRRKRREAAKNSGN</sequence>
<dbReference type="STRING" id="685588.A0A067SHX4"/>
<dbReference type="InterPro" id="IPR038765">
    <property type="entry name" value="Papain-like_cys_pep_sf"/>
</dbReference>
<name>A0A067SHX4_GALM3</name>
<dbReference type="OrthoDB" id="2436145at2759"/>
<dbReference type="EMBL" id="KL142401">
    <property type="protein sequence ID" value="KDR69617.1"/>
    <property type="molecule type" value="Genomic_DNA"/>
</dbReference>
<protein>
    <recommendedName>
        <fullName evidence="4">Ubiquitin-like protease family profile domain-containing protein</fullName>
    </recommendedName>
</protein>
<feature type="compositionally biased region" description="Polar residues" evidence="1">
    <location>
        <begin position="122"/>
        <end position="148"/>
    </location>
</feature>
<feature type="region of interest" description="Disordered" evidence="1">
    <location>
        <begin position="122"/>
        <end position="152"/>
    </location>
</feature>
<proteinExistence type="predicted"/>
<organism evidence="2 3">
    <name type="scientific">Galerina marginata (strain CBS 339.88)</name>
    <dbReference type="NCBI Taxonomy" id="685588"/>
    <lineage>
        <taxon>Eukaryota</taxon>
        <taxon>Fungi</taxon>
        <taxon>Dikarya</taxon>
        <taxon>Basidiomycota</taxon>
        <taxon>Agaricomycotina</taxon>
        <taxon>Agaricomycetes</taxon>
        <taxon>Agaricomycetidae</taxon>
        <taxon>Agaricales</taxon>
        <taxon>Agaricineae</taxon>
        <taxon>Strophariaceae</taxon>
        <taxon>Galerina</taxon>
    </lineage>
</organism>
<dbReference type="Proteomes" id="UP000027222">
    <property type="component" value="Unassembled WGS sequence"/>
</dbReference>
<dbReference type="HOGENOM" id="CLU_488367_0_0_1"/>
<gene>
    <name evidence="2" type="ORF">GALMADRAFT_917205</name>
</gene>
<dbReference type="Gene3D" id="3.40.395.10">
    <property type="entry name" value="Adenoviral Proteinase, Chain A"/>
    <property type="match status" value="1"/>
</dbReference>
<dbReference type="SUPFAM" id="SSF54001">
    <property type="entry name" value="Cysteine proteinases"/>
    <property type="match status" value="1"/>
</dbReference>
<keyword evidence="3" id="KW-1185">Reference proteome</keyword>
<evidence type="ECO:0000313" key="3">
    <source>
        <dbReference type="Proteomes" id="UP000027222"/>
    </source>
</evidence>
<evidence type="ECO:0000256" key="1">
    <source>
        <dbReference type="SAM" id="MobiDB-lite"/>
    </source>
</evidence>